<feature type="region of interest" description="Disordered" evidence="2">
    <location>
        <begin position="1"/>
        <end position="231"/>
    </location>
</feature>
<feature type="compositionally biased region" description="Basic and acidic residues" evidence="2">
    <location>
        <begin position="97"/>
        <end position="107"/>
    </location>
</feature>
<dbReference type="PANTHER" id="PTHR33392">
    <property type="entry name" value="POLYISOPRENYL-TEICHOIC ACID--PEPTIDOGLYCAN TEICHOIC ACID TRANSFERASE TAGU"/>
    <property type="match status" value="1"/>
</dbReference>
<feature type="compositionally biased region" description="Polar residues" evidence="2">
    <location>
        <begin position="163"/>
        <end position="186"/>
    </location>
</feature>
<dbReference type="Gene3D" id="3.40.630.190">
    <property type="entry name" value="LCP protein"/>
    <property type="match status" value="1"/>
</dbReference>
<evidence type="ECO:0000313" key="6">
    <source>
        <dbReference type="Proteomes" id="UP000198976"/>
    </source>
</evidence>
<protein>
    <submittedName>
        <fullName evidence="5">Cell envelope-related function transcriptional attenuator common domain-containing protein</fullName>
    </submittedName>
</protein>
<feature type="compositionally biased region" description="Polar residues" evidence="2">
    <location>
        <begin position="142"/>
        <end position="154"/>
    </location>
</feature>
<keyword evidence="6" id="KW-1185">Reference proteome</keyword>
<dbReference type="Proteomes" id="UP000198976">
    <property type="component" value="Chromosome I"/>
</dbReference>
<reference evidence="5 6" key="1">
    <citation type="submission" date="2016-10" db="EMBL/GenBank/DDBJ databases">
        <authorList>
            <person name="Varghese N."/>
            <person name="Submissions S."/>
        </authorList>
    </citation>
    <scope>NUCLEOTIDE SEQUENCE [LARGE SCALE GENOMIC DNA]</scope>
    <source>
        <strain evidence="5 6">DSM 9169</strain>
    </source>
</reference>
<feature type="transmembrane region" description="Helical" evidence="3">
    <location>
        <begin position="237"/>
        <end position="257"/>
    </location>
</feature>
<organism evidence="5 6">
    <name type="scientific">Schaalia radingae</name>
    <dbReference type="NCBI Taxonomy" id="131110"/>
    <lineage>
        <taxon>Bacteria</taxon>
        <taxon>Bacillati</taxon>
        <taxon>Actinomycetota</taxon>
        <taxon>Actinomycetes</taxon>
        <taxon>Actinomycetales</taxon>
        <taxon>Actinomycetaceae</taxon>
        <taxon>Schaalia</taxon>
    </lineage>
</organism>
<feature type="domain" description="Cell envelope-related transcriptional attenuator" evidence="4">
    <location>
        <begin position="301"/>
        <end position="441"/>
    </location>
</feature>
<comment type="similarity">
    <text evidence="1">Belongs to the LytR/CpsA/Psr (LCP) family.</text>
</comment>
<dbReference type="Pfam" id="PF03816">
    <property type="entry name" value="LytR_cpsA_psr"/>
    <property type="match status" value="1"/>
</dbReference>
<dbReference type="InterPro" id="IPR004474">
    <property type="entry name" value="LytR_CpsA_psr"/>
</dbReference>
<dbReference type="NCBIfam" id="TIGR00350">
    <property type="entry name" value="lytR_cpsA_psr"/>
    <property type="match status" value="1"/>
</dbReference>
<evidence type="ECO:0000256" key="3">
    <source>
        <dbReference type="SAM" id="Phobius"/>
    </source>
</evidence>
<name>A0ABY0V8U0_9ACTO</name>
<proteinExistence type="inferred from homology"/>
<feature type="compositionally biased region" description="Basic and acidic residues" evidence="2">
    <location>
        <begin position="18"/>
        <end position="33"/>
    </location>
</feature>
<feature type="compositionally biased region" description="Low complexity" evidence="2">
    <location>
        <begin position="49"/>
        <end position="62"/>
    </location>
</feature>
<feature type="compositionally biased region" description="Low complexity" evidence="2">
    <location>
        <begin position="112"/>
        <end position="130"/>
    </location>
</feature>
<dbReference type="PANTHER" id="PTHR33392:SF6">
    <property type="entry name" value="POLYISOPRENYL-TEICHOIC ACID--PEPTIDOGLYCAN TEICHOIC ACID TRANSFERASE TAGU"/>
    <property type="match status" value="1"/>
</dbReference>
<gene>
    <name evidence="5" type="ORF">SAMN04489714_1454</name>
</gene>
<keyword evidence="3" id="KW-1133">Transmembrane helix</keyword>
<evidence type="ECO:0000256" key="1">
    <source>
        <dbReference type="ARBA" id="ARBA00006068"/>
    </source>
</evidence>
<dbReference type="RefSeq" id="WP_257590289.1">
    <property type="nucleotide sequence ID" value="NZ_LT629792.1"/>
</dbReference>
<keyword evidence="3" id="KW-0472">Membrane</keyword>
<feature type="compositionally biased region" description="Polar residues" evidence="2">
    <location>
        <begin position="78"/>
        <end position="96"/>
    </location>
</feature>
<evidence type="ECO:0000313" key="5">
    <source>
        <dbReference type="EMBL" id="SDT98895.1"/>
    </source>
</evidence>
<accession>A0ABY0V8U0</accession>
<sequence length="540" mass="57896">MTDHPPSFAPDPGRSRPRANDAHKISEHRRMPDAQRSPGRSAASHLRTTSDAPADPNPAATPQRRSFRDPYARRGTPDPSSNSSRVQQSGGSSATHADSHSRADRGGPVHLGRASSHSSGTHSSQQSSARNQPAEPTRRMPSHTTPRNQRQQPPSFLPADQVRQLQSQRAALSGTNDDGTPATPRQQAFHPPRQWTIPERSHPAQQYGSSGPYGSSEPSSSSARDRARPRRRRHRRWPLVLVIILVLIIGWPAFLVWDANQHLGRVDALTTNADTPGTTYLLVGSDSRADGAVADGTEGARADSILLINVAPNSQATAISLPRDTYVSDPDYGDIKLNAAYSLGGPNQLVATVESLTGLTVDHYVEIGMGGVGTIVDALGGINLCLDMDVNDELSELNWQAGCHDADGRTALAFSRMRYSDPLGDIGRAERQRQVITKTIGTALSPSVLLNPIATLRVERAGASSLTADKSAYSTDLARLVWAFKSASDAQLMGAPPIESMGFEIGSGSAVLLRDTTAPEFFAKVARGQITPEDLNQLDG</sequence>
<evidence type="ECO:0000256" key="2">
    <source>
        <dbReference type="SAM" id="MobiDB-lite"/>
    </source>
</evidence>
<dbReference type="EMBL" id="LT629792">
    <property type="protein sequence ID" value="SDT98895.1"/>
    <property type="molecule type" value="Genomic_DNA"/>
</dbReference>
<feature type="compositionally biased region" description="Low complexity" evidence="2">
    <location>
        <begin position="208"/>
        <end position="222"/>
    </location>
</feature>
<feature type="compositionally biased region" description="Basic and acidic residues" evidence="2">
    <location>
        <begin position="66"/>
        <end position="76"/>
    </location>
</feature>
<dbReference type="InterPro" id="IPR050922">
    <property type="entry name" value="LytR/CpsA/Psr_CW_biosynth"/>
</dbReference>
<keyword evidence="3" id="KW-0812">Transmembrane</keyword>
<evidence type="ECO:0000259" key="4">
    <source>
        <dbReference type="Pfam" id="PF03816"/>
    </source>
</evidence>